<dbReference type="InterPro" id="IPR036864">
    <property type="entry name" value="Zn2-C6_fun-type_DNA-bd_sf"/>
</dbReference>
<dbReference type="PANTHER" id="PTHR47784:SF5">
    <property type="entry name" value="STEROL UPTAKE CONTROL PROTEIN 2"/>
    <property type="match status" value="1"/>
</dbReference>
<dbReference type="InterPro" id="IPR001138">
    <property type="entry name" value="Zn2Cys6_DnaBD"/>
</dbReference>
<sequence>MPPRRPHTKSRHGCIQCKISHIKCDQGHPTCGSCRKKEKNCTYGVRRKDKSQTSKPLLLPPTTSTASEQEREVSDISTTYSVASDPEFPFPSQISIPPHLSRAETDASILWEDLELMRHFVTETYLTFSCKNSIQDLWRTTIPKMASDHPFMMHGLLNISALHLAFLNPAKRDLYLAPAIRHHDIFLSLYRSELDSITPDNCSAMFICSTLISICTLAFPICSDKPSLSMPSGYSCRQQQQQFDSPIQTASSLFILLRGAFTLVRIHWQWLEISAISALLTNRFQFCEVASNAKVCLNSSGSAFRLLMARIESMSSRPNLSPSTSSAQQSYLSRHKYPSPLSSEESSAYNNAISTLRDVFMLLNSSEADNGVVLIWPFLLDAERGFATLLKEMRPLALVILAHYGVALHASRDDWFIGEWGRKLVLDVKKTLSLAGDEAELPELMAWPLGMVSTGEGPDRSDVNT</sequence>
<evidence type="ECO:0000256" key="2">
    <source>
        <dbReference type="SAM" id="MobiDB-lite"/>
    </source>
</evidence>
<dbReference type="SMART" id="SM00066">
    <property type="entry name" value="GAL4"/>
    <property type="match status" value="1"/>
</dbReference>
<dbReference type="GO" id="GO:0001228">
    <property type="term" value="F:DNA-binding transcription activator activity, RNA polymerase II-specific"/>
    <property type="evidence" value="ECO:0007669"/>
    <property type="project" value="TreeGrafter"/>
</dbReference>
<dbReference type="EMBL" id="PQXK01000034">
    <property type="protein sequence ID" value="TGO40614.1"/>
    <property type="molecule type" value="Genomic_DNA"/>
</dbReference>
<evidence type="ECO:0000256" key="1">
    <source>
        <dbReference type="ARBA" id="ARBA00023242"/>
    </source>
</evidence>
<dbReference type="AlphaFoldDB" id="A0A4Z1GUP0"/>
<dbReference type="Gene3D" id="4.10.240.10">
    <property type="entry name" value="Zn(2)-C6 fungal-type DNA-binding domain"/>
    <property type="match status" value="1"/>
</dbReference>
<dbReference type="Proteomes" id="UP000297814">
    <property type="component" value="Unassembled WGS sequence"/>
</dbReference>
<evidence type="ECO:0000313" key="4">
    <source>
        <dbReference type="EMBL" id="TGO40614.1"/>
    </source>
</evidence>
<accession>A0A4Z1GUP0</accession>
<dbReference type="GO" id="GO:0008270">
    <property type="term" value="F:zinc ion binding"/>
    <property type="evidence" value="ECO:0007669"/>
    <property type="project" value="InterPro"/>
</dbReference>
<reference evidence="4 5" key="1">
    <citation type="submission" date="2017-12" db="EMBL/GenBank/DDBJ databases">
        <title>Comparative genomics of Botrytis spp.</title>
        <authorList>
            <person name="Valero-Jimenez C.A."/>
            <person name="Tapia P."/>
            <person name="Veloso J."/>
            <person name="Silva-Moreno E."/>
            <person name="Staats M."/>
            <person name="Valdes J.H."/>
            <person name="Van Kan J.A.L."/>
        </authorList>
    </citation>
    <scope>NUCLEOTIDE SEQUENCE [LARGE SCALE GENOMIC DNA]</scope>
    <source>
        <strain evidence="4 5">Bh0001</strain>
    </source>
</reference>
<dbReference type="InterPro" id="IPR053157">
    <property type="entry name" value="Sterol_Uptake_Regulator"/>
</dbReference>
<dbReference type="Pfam" id="PF11951">
    <property type="entry name" value="Fungal_trans_2"/>
    <property type="match status" value="1"/>
</dbReference>
<dbReference type="Pfam" id="PF00172">
    <property type="entry name" value="Zn_clus"/>
    <property type="match status" value="1"/>
</dbReference>
<evidence type="ECO:0000259" key="3">
    <source>
        <dbReference type="PROSITE" id="PS50048"/>
    </source>
</evidence>
<dbReference type="InterPro" id="IPR021858">
    <property type="entry name" value="Fun_TF"/>
</dbReference>
<dbReference type="PANTHER" id="PTHR47784">
    <property type="entry name" value="STEROL UPTAKE CONTROL PROTEIN 2"/>
    <property type="match status" value="1"/>
</dbReference>
<feature type="domain" description="Zn(2)-C6 fungal-type" evidence="3">
    <location>
        <begin position="13"/>
        <end position="43"/>
    </location>
</feature>
<dbReference type="PROSITE" id="PS00463">
    <property type="entry name" value="ZN2_CY6_FUNGAL_1"/>
    <property type="match status" value="1"/>
</dbReference>
<evidence type="ECO:0000313" key="5">
    <source>
        <dbReference type="Proteomes" id="UP000297814"/>
    </source>
</evidence>
<proteinExistence type="predicted"/>
<keyword evidence="5" id="KW-1185">Reference proteome</keyword>
<name>A0A4Z1GUP0_9HELO</name>
<organism evidence="4 5">
    <name type="scientific">Botrytis hyacinthi</name>
    <dbReference type="NCBI Taxonomy" id="278943"/>
    <lineage>
        <taxon>Eukaryota</taxon>
        <taxon>Fungi</taxon>
        <taxon>Dikarya</taxon>
        <taxon>Ascomycota</taxon>
        <taxon>Pezizomycotina</taxon>
        <taxon>Leotiomycetes</taxon>
        <taxon>Helotiales</taxon>
        <taxon>Sclerotiniaceae</taxon>
        <taxon>Botrytis</taxon>
    </lineage>
</organism>
<dbReference type="CDD" id="cd00067">
    <property type="entry name" value="GAL4"/>
    <property type="match status" value="1"/>
</dbReference>
<keyword evidence="1" id="KW-0539">Nucleus</keyword>
<protein>
    <recommendedName>
        <fullName evidence="3">Zn(2)-C6 fungal-type domain-containing protein</fullName>
    </recommendedName>
</protein>
<gene>
    <name evidence="4" type="ORF">BHYA_0034g00340</name>
</gene>
<feature type="region of interest" description="Disordered" evidence="2">
    <location>
        <begin position="52"/>
        <end position="71"/>
    </location>
</feature>
<dbReference type="PROSITE" id="PS50048">
    <property type="entry name" value="ZN2_CY6_FUNGAL_2"/>
    <property type="match status" value="1"/>
</dbReference>
<comment type="caution">
    <text evidence="4">The sequence shown here is derived from an EMBL/GenBank/DDBJ whole genome shotgun (WGS) entry which is preliminary data.</text>
</comment>
<dbReference type="SUPFAM" id="SSF57701">
    <property type="entry name" value="Zn2/Cys6 DNA-binding domain"/>
    <property type="match status" value="1"/>
</dbReference>